<dbReference type="GO" id="GO:0008168">
    <property type="term" value="F:methyltransferase activity"/>
    <property type="evidence" value="ECO:0007669"/>
    <property type="project" value="UniProtKB-KW"/>
</dbReference>
<dbReference type="Proteomes" id="UP001606099">
    <property type="component" value="Unassembled WGS sequence"/>
</dbReference>
<evidence type="ECO:0000256" key="3">
    <source>
        <dbReference type="ARBA" id="ARBA00022679"/>
    </source>
</evidence>
<keyword evidence="2 5" id="KW-0489">Methyltransferase</keyword>
<dbReference type="Gene3D" id="3.40.50.150">
    <property type="entry name" value="Vaccinia Virus protein VP39"/>
    <property type="match status" value="1"/>
</dbReference>
<keyword evidence="6" id="KW-1185">Reference proteome</keyword>
<dbReference type="EMBL" id="JBIGHZ010000004">
    <property type="protein sequence ID" value="MFG6448976.1"/>
    <property type="molecule type" value="Genomic_DNA"/>
</dbReference>
<protein>
    <submittedName>
        <fullName evidence="5">Site-specific DNA-methyltransferase</fullName>
        <ecNumber evidence="5">2.1.1.-</ecNumber>
    </submittedName>
</protein>
<dbReference type="InterPro" id="IPR029063">
    <property type="entry name" value="SAM-dependent_MTases_sf"/>
</dbReference>
<sequence>MGTSACRNRVDNAGKKNSESYKMPFLDWVNKAQAVSVAGAVPYHLLNFESAHGDRSADNMLIQGDNLLALKALLPFYRGRVKCIYIDPPYNTQSAFTHYDDKLEHSQWLSLMHPRLVLLRELLAEQGSVWVSIDDREGHYLKVLMDEVFGRENFSTTFIWQKVDSPNDNKVPITPDHEFLLCYEKRKDSAGFKKKSDNSLLAAYGQVDESGRRYRDRLLKKNGKNSLRADRPTMFYPLEAPDGTSVLPIHDDGREANWAYGEVGVARMRAEGRLIWKKRLKAEGEVWVPYTREFAPEAPERPHPTILLDVKTTRQAKAHQRELLPEAAAFDTVKPEQLLQRILEIATDAGDLVLDSFLGSGTTAAVAHKMGRRYIGIEQGDHAITHCLPRLERVLNGEQGGVSDAVGWESGGGFCFYTLGEPVFDADGGINPAVQFGALAGYLWHFETGLSATHTFDSPLLGVHDDTAVFLLYNGILGDRKPAGGNVLTGPVLAHLDQLLADATPAGTRLPSRKVVYGETTRLGEQRLAEAGVTFRQIPYDIKAR</sequence>
<dbReference type="PROSITE" id="PS00092">
    <property type="entry name" value="N6_MTASE"/>
    <property type="match status" value="1"/>
</dbReference>
<evidence type="ECO:0000256" key="1">
    <source>
        <dbReference type="ARBA" id="ARBA00006594"/>
    </source>
</evidence>
<name>A0ABW7FXA3_9BURK</name>
<evidence type="ECO:0000313" key="5">
    <source>
        <dbReference type="EMBL" id="MFG6448976.1"/>
    </source>
</evidence>
<keyword evidence="3 5" id="KW-0808">Transferase</keyword>
<dbReference type="EC" id="2.1.1.-" evidence="5"/>
<dbReference type="InterPro" id="IPR001091">
    <property type="entry name" value="RM_Methyltransferase"/>
</dbReference>
<evidence type="ECO:0000313" key="6">
    <source>
        <dbReference type="Proteomes" id="UP001606099"/>
    </source>
</evidence>
<dbReference type="InterPro" id="IPR002052">
    <property type="entry name" value="DNA_methylase_N6_adenine_CS"/>
</dbReference>
<proteinExistence type="inferred from homology"/>
<gene>
    <name evidence="5" type="ORF">ACG0Z6_12110</name>
</gene>
<evidence type="ECO:0000256" key="2">
    <source>
        <dbReference type="ARBA" id="ARBA00022603"/>
    </source>
</evidence>
<dbReference type="SUPFAM" id="SSF53335">
    <property type="entry name" value="S-adenosyl-L-methionine-dependent methyltransferases"/>
    <property type="match status" value="1"/>
</dbReference>
<dbReference type="InterPro" id="IPR002941">
    <property type="entry name" value="DNA_methylase_N4/N6"/>
</dbReference>
<accession>A0ABW7FXA3</accession>
<feature type="domain" description="DNA methylase N-4/N-6" evidence="4">
    <location>
        <begin position="81"/>
        <end position="384"/>
    </location>
</feature>
<dbReference type="GO" id="GO:0032259">
    <property type="term" value="P:methylation"/>
    <property type="evidence" value="ECO:0007669"/>
    <property type="project" value="UniProtKB-KW"/>
</dbReference>
<dbReference type="Pfam" id="PF01555">
    <property type="entry name" value="N6_N4_Mtase"/>
    <property type="match status" value="1"/>
</dbReference>
<comment type="caution">
    <text evidence="5">The sequence shown here is derived from an EMBL/GenBank/DDBJ whole genome shotgun (WGS) entry which is preliminary data.</text>
</comment>
<dbReference type="PRINTS" id="PR00508">
    <property type="entry name" value="S21N4MTFRASE"/>
</dbReference>
<comment type="similarity">
    <text evidence="1">Belongs to the N(4)/N(6)-methyltransferase family.</text>
</comment>
<reference evidence="5 6" key="1">
    <citation type="submission" date="2024-08" db="EMBL/GenBank/DDBJ databases">
        <authorList>
            <person name="Lu H."/>
        </authorList>
    </citation>
    <scope>NUCLEOTIDE SEQUENCE [LARGE SCALE GENOMIC DNA]</scope>
    <source>
        <strain evidence="5 6">BYS180W</strain>
    </source>
</reference>
<evidence type="ECO:0000259" key="4">
    <source>
        <dbReference type="Pfam" id="PF01555"/>
    </source>
</evidence>
<organism evidence="5 6">
    <name type="scientific">Roseateles rivi</name>
    <dbReference type="NCBI Taxonomy" id="3299028"/>
    <lineage>
        <taxon>Bacteria</taxon>
        <taxon>Pseudomonadati</taxon>
        <taxon>Pseudomonadota</taxon>
        <taxon>Betaproteobacteria</taxon>
        <taxon>Burkholderiales</taxon>
        <taxon>Sphaerotilaceae</taxon>
        <taxon>Roseateles</taxon>
    </lineage>
</organism>